<protein>
    <recommendedName>
        <fullName evidence="4 13">CRISPR-associated exonuclease Cas4</fullName>
        <ecNumber evidence="3 13">3.1.12.1</ecNumber>
    </recommendedName>
</protein>
<evidence type="ECO:0000313" key="15">
    <source>
        <dbReference type="EMBL" id="HEW53075.1"/>
    </source>
</evidence>
<keyword evidence="9 13" id="KW-0408">Iron</keyword>
<evidence type="ECO:0000256" key="4">
    <source>
        <dbReference type="ARBA" id="ARBA00020049"/>
    </source>
</evidence>
<evidence type="ECO:0000256" key="13">
    <source>
        <dbReference type="RuleBase" id="RU365022"/>
    </source>
</evidence>
<dbReference type="NCBIfam" id="TIGR00372">
    <property type="entry name" value="cas4"/>
    <property type="match status" value="1"/>
</dbReference>
<dbReference type="InterPro" id="IPR011604">
    <property type="entry name" value="PDDEXK-like_dom_sf"/>
</dbReference>
<dbReference type="EC" id="3.1.12.1" evidence="3 13"/>
<dbReference type="PANTHER" id="PTHR36531:SF2">
    <property type="entry name" value="CRISPR-ASSOCIATED EXONUCLEASE CAS4"/>
    <property type="match status" value="1"/>
</dbReference>
<reference evidence="15" key="1">
    <citation type="journal article" date="2020" name="mSystems">
        <title>Genome- and Community-Level Interaction Insights into Carbon Utilization and Element Cycling Functions of Hydrothermarchaeota in Hydrothermal Sediment.</title>
        <authorList>
            <person name="Zhou Z."/>
            <person name="Liu Y."/>
            <person name="Xu W."/>
            <person name="Pan J."/>
            <person name="Luo Z.H."/>
            <person name="Li M."/>
        </authorList>
    </citation>
    <scope>NUCLEOTIDE SEQUENCE [LARGE SCALE GENOMIC DNA]</scope>
    <source>
        <strain evidence="15">SpSt-16</strain>
    </source>
</reference>
<dbReference type="GO" id="GO:0051536">
    <property type="term" value="F:iron-sulfur cluster binding"/>
    <property type="evidence" value="ECO:0007669"/>
    <property type="project" value="UniProtKB-KW"/>
</dbReference>
<dbReference type="InterPro" id="IPR038726">
    <property type="entry name" value="PDDEXK_AddAB-type"/>
</dbReference>
<comment type="cofactor">
    <cofactor evidence="1">
        <name>Mn(2+)</name>
        <dbReference type="ChEBI" id="CHEBI:29035"/>
    </cofactor>
</comment>
<evidence type="ECO:0000256" key="12">
    <source>
        <dbReference type="ARBA" id="ARBA00023211"/>
    </source>
</evidence>
<evidence type="ECO:0000256" key="10">
    <source>
        <dbReference type="ARBA" id="ARBA00023014"/>
    </source>
</evidence>
<comment type="similarity">
    <text evidence="2 13">Belongs to the CRISPR-associated exonuclease Cas4 family.</text>
</comment>
<dbReference type="GO" id="GO:0046872">
    <property type="term" value="F:metal ion binding"/>
    <property type="evidence" value="ECO:0007669"/>
    <property type="project" value="UniProtKB-KW"/>
</dbReference>
<evidence type="ECO:0000256" key="5">
    <source>
        <dbReference type="ARBA" id="ARBA00022722"/>
    </source>
</evidence>
<evidence type="ECO:0000256" key="2">
    <source>
        <dbReference type="ARBA" id="ARBA00009189"/>
    </source>
</evidence>
<keyword evidence="11 13" id="KW-0051">Antiviral defense</keyword>
<evidence type="ECO:0000256" key="6">
    <source>
        <dbReference type="ARBA" id="ARBA00022723"/>
    </source>
</evidence>
<feature type="domain" description="PD-(D/E)XK endonuclease-like" evidence="14">
    <location>
        <begin position="95"/>
        <end position="210"/>
    </location>
</feature>
<gene>
    <name evidence="15" type="primary">cas4</name>
    <name evidence="15" type="ORF">ENO77_02750</name>
</gene>
<keyword evidence="8 13" id="KW-0269">Exonuclease</keyword>
<dbReference type="Gene3D" id="3.90.320.10">
    <property type="match status" value="1"/>
</dbReference>
<keyword evidence="7 13" id="KW-0378">Hydrolase</keyword>
<comment type="cofactor">
    <cofactor evidence="13">
        <name>iron-sulfur cluster</name>
        <dbReference type="ChEBI" id="CHEBI:30408"/>
    </cofactor>
</comment>
<comment type="function">
    <text evidence="13">CRISPR (clustered regularly interspaced short palindromic repeat) is an adaptive immune system that provides protection against mobile genetic elements (viruses, transposable elements and conjugative plasmids). CRISPR clusters contain sequences complementary to antecedent mobile elements and target invading nucleic acids. CRISPR clusters are transcribed and processed into CRISPR RNA (crRNA).</text>
</comment>
<dbReference type="GO" id="GO:0051607">
    <property type="term" value="P:defense response to virus"/>
    <property type="evidence" value="ECO:0007669"/>
    <property type="project" value="UniProtKB-KW"/>
</dbReference>
<comment type="caution">
    <text evidence="15">The sequence shown here is derived from an EMBL/GenBank/DDBJ whole genome shotgun (WGS) entry which is preliminary data.</text>
</comment>
<sequence length="221" mass="25393">MNTCPVLCVNDFRLVELVYRWRIDEASKRLEKKLDNEFYVTDLVYCPLKYRYQKLYRELAVISAISPAAILGELAHYGLEKVLVDLLGEGNVKTEVEYEKHVEVENTMYIVKGRVDAVIGDYIVEIKTGRSDISIPQSHHILQTRIYLWLTGFRKALLLYVTQNRIAEYLVDTPASDGEISDLVRGILTGLPAPRYAWECDYCTYSTLCPSKSRPSDAMKR</sequence>
<dbReference type="InterPro" id="IPR051827">
    <property type="entry name" value="Cas4_exonuclease"/>
</dbReference>
<keyword evidence="10 13" id="KW-0411">Iron-sulfur</keyword>
<evidence type="ECO:0000256" key="11">
    <source>
        <dbReference type="ARBA" id="ARBA00023118"/>
    </source>
</evidence>
<accession>A0A7C2Z9C4</accession>
<evidence type="ECO:0000256" key="3">
    <source>
        <dbReference type="ARBA" id="ARBA00012768"/>
    </source>
</evidence>
<dbReference type="Pfam" id="PF12705">
    <property type="entry name" value="PDDEXK_1"/>
    <property type="match status" value="1"/>
</dbReference>
<dbReference type="PANTHER" id="PTHR36531">
    <property type="entry name" value="CRISPR-ASSOCIATED EXONUCLEASE CAS4"/>
    <property type="match status" value="1"/>
</dbReference>
<keyword evidence="12 13" id="KW-0464">Manganese</keyword>
<proteinExistence type="inferred from homology"/>
<keyword evidence="5 13" id="KW-0540">Nuclease</keyword>
<dbReference type="AlphaFoldDB" id="A0A7C2Z9C4"/>
<evidence type="ECO:0000256" key="7">
    <source>
        <dbReference type="ARBA" id="ARBA00022801"/>
    </source>
</evidence>
<dbReference type="InterPro" id="IPR013343">
    <property type="entry name" value="CRISPR-assoc_prot_Cas4"/>
</dbReference>
<dbReference type="EMBL" id="DSGT01000008">
    <property type="protein sequence ID" value="HEW53075.1"/>
    <property type="molecule type" value="Genomic_DNA"/>
</dbReference>
<comment type="cofactor">
    <cofactor evidence="13">
        <name>Mg(2+)</name>
        <dbReference type="ChEBI" id="CHEBI:18420"/>
    </cofactor>
    <cofactor evidence="13">
        <name>Mn(2+)</name>
        <dbReference type="ChEBI" id="CHEBI:29035"/>
    </cofactor>
    <text evidence="13">Mg(2+) or Mn(2+) required for ssDNA cleavage activity.</text>
</comment>
<evidence type="ECO:0000256" key="1">
    <source>
        <dbReference type="ARBA" id="ARBA00001936"/>
    </source>
</evidence>
<dbReference type="GO" id="GO:0004527">
    <property type="term" value="F:exonuclease activity"/>
    <property type="evidence" value="ECO:0007669"/>
    <property type="project" value="UniProtKB-KW"/>
</dbReference>
<evidence type="ECO:0000256" key="8">
    <source>
        <dbReference type="ARBA" id="ARBA00022839"/>
    </source>
</evidence>
<evidence type="ECO:0000256" key="9">
    <source>
        <dbReference type="ARBA" id="ARBA00023004"/>
    </source>
</evidence>
<organism evidence="15">
    <name type="scientific">Ignisphaera aggregans</name>
    <dbReference type="NCBI Taxonomy" id="334771"/>
    <lineage>
        <taxon>Archaea</taxon>
        <taxon>Thermoproteota</taxon>
        <taxon>Thermoprotei</taxon>
        <taxon>Desulfurococcales</taxon>
        <taxon>Desulfurococcaceae</taxon>
        <taxon>Ignisphaera</taxon>
    </lineage>
</organism>
<name>A0A7C2Z9C4_9CREN</name>
<evidence type="ECO:0000259" key="14">
    <source>
        <dbReference type="Pfam" id="PF12705"/>
    </source>
</evidence>
<keyword evidence="6 13" id="KW-0479">Metal-binding</keyword>